<name>A0AAD3CNP6_9STRA</name>
<dbReference type="GO" id="GO:0035269">
    <property type="term" value="P:protein O-linked glycosylation via mannose"/>
    <property type="evidence" value="ECO:0007669"/>
    <property type="project" value="TreeGrafter"/>
</dbReference>
<keyword evidence="2" id="KW-0802">TPR repeat</keyword>
<feature type="region of interest" description="Disordered" evidence="3">
    <location>
        <begin position="586"/>
        <end position="605"/>
    </location>
</feature>
<dbReference type="Proteomes" id="UP001054902">
    <property type="component" value="Unassembled WGS sequence"/>
</dbReference>
<keyword evidence="4" id="KW-0812">Transmembrane</keyword>
<keyword evidence="4" id="KW-0472">Membrane</keyword>
<feature type="transmembrane region" description="Helical" evidence="4">
    <location>
        <begin position="120"/>
        <end position="139"/>
    </location>
</feature>
<keyword evidence="1" id="KW-0677">Repeat</keyword>
<evidence type="ECO:0000256" key="3">
    <source>
        <dbReference type="SAM" id="MobiDB-lite"/>
    </source>
</evidence>
<dbReference type="PANTHER" id="PTHR44227:SF3">
    <property type="entry name" value="PROTEIN O-MANNOSYL-TRANSFERASE TMTC4"/>
    <property type="match status" value="1"/>
</dbReference>
<dbReference type="EMBL" id="BLLK01000038">
    <property type="protein sequence ID" value="GFH49316.1"/>
    <property type="molecule type" value="Genomic_DNA"/>
</dbReference>
<feature type="transmembrane region" description="Helical" evidence="4">
    <location>
        <begin position="146"/>
        <end position="165"/>
    </location>
</feature>
<reference evidence="5 6" key="1">
    <citation type="journal article" date="2021" name="Sci. Rep.">
        <title>The genome of the diatom Chaetoceros tenuissimus carries an ancient integrated fragment of an extant virus.</title>
        <authorList>
            <person name="Hongo Y."/>
            <person name="Kimura K."/>
            <person name="Takaki Y."/>
            <person name="Yoshida Y."/>
            <person name="Baba S."/>
            <person name="Kobayashi G."/>
            <person name="Nagasaki K."/>
            <person name="Hano T."/>
            <person name="Tomaru Y."/>
        </authorList>
    </citation>
    <scope>NUCLEOTIDE SEQUENCE [LARGE SCALE GENOMIC DNA]</scope>
    <source>
        <strain evidence="5 6">NIES-3715</strain>
    </source>
</reference>
<feature type="compositionally biased region" description="Polar residues" evidence="3">
    <location>
        <begin position="588"/>
        <end position="605"/>
    </location>
</feature>
<feature type="transmembrane region" description="Helical" evidence="4">
    <location>
        <begin position="393"/>
        <end position="413"/>
    </location>
</feature>
<feature type="transmembrane region" description="Helical" evidence="4">
    <location>
        <begin position="364"/>
        <end position="387"/>
    </location>
</feature>
<feature type="transmembrane region" description="Helical" evidence="4">
    <location>
        <begin position="339"/>
        <end position="357"/>
    </location>
</feature>
<protein>
    <recommendedName>
        <fullName evidence="7">DUF1736 domain-containing protein</fullName>
    </recommendedName>
</protein>
<feature type="transmembrane region" description="Helical" evidence="4">
    <location>
        <begin position="177"/>
        <end position="199"/>
    </location>
</feature>
<keyword evidence="4" id="KW-1133">Transmembrane helix</keyword>
<dbReference type="GO" id="GO:0005783">
    <property type="term" value="C:endoplasmic reticulum"/>
    <property type="evidence" value="ECO:0007669"/>
    <property type="project" value="TreeGrafter"/>
</dbReference>
<feature type="transmembrane region" description="Helical" evidence="4">
    <location>
        <begin position="299"/>
        <end position="319"/>
    </location>
</feature>
<dbReference type="GO" id="GO:0000030">
    <property type="term" value="F:mannosyltransferase activity"/>
    <property type="evidence" value="ECO:0007669"/>
    <property type="project" value="TreeGrafter"/>
</dbReference>
<dbReference type="GO" id="GO:0030968">
    <property type="term" value="P:endoplasmic reticulum unfolded protein response"/>
    <property type="evidence" value="ECO:0007669"/>
    <property type="project" value="TreeGrafter"/>
</dbReference>
<dbReference type="Gene3D" id="1.25.40.10">
    <property type="entry name" value="Tetratricopeptide repeat domain"/>
    <property type="match status" value="1"/>
</dbReference>
<evidence type="ECO:0000313" key="5">
    <source>
        <dbReference type="EMBL" id="GFH49316.1"/>
    </source>
</evidence>
<dbReference type="InterPro" id="IPR011990">
    <property type="entry name" value="TPR-like_helical_dom_sf"/>
</dbReference>
<dbReference type="SUPFAM" id="SSF48452">
    <property type="entry name" value="TPR-like"/>
    <property type="match status" value="1"/>
</dbReference>
<evidence type="ECO:0000256" key="2">
    <source>
        <dbReference type="ARBA" id="ARBA00022803"/>
    </source>
</evidence>
<accession>A0AAD3CNP6</accession>
<evidence type="ECO:0000256" key="1">
    <source>
        <dbReference type="ARBA" id="ARBA00022737"/>
    </source>
</evidence>
<dbReference type="InterPro" id="IPR052346">
    <property type="entry name" value="O-mannosyl-transferase_TMTC"/>
</dbReference>
<feature type="transmembrane region" description="Helical" evidence="4">
    <location>
        <begin position="248"/>
        <end position="264"/>
    </location>
</feature>
<dbReference type="AlphaFoldDB" id="A0AAD3CNP6"/>
<feature type="transmembrane region" description="Helical" evidence="4">
    <location>
        <begin position="425"/>
        <end position="442"/>
    </location>
</feature>
<keyword evidence="6" id="KW-1185">Reference proteome</keyword>
<gene>
    <name evidence="5" type="ORF">CTEN210_05792</name>
</gene>
<dbReference type="PANTHER" id="PTHR44227">
    <property type="match status" value="1"/>
</dbReference>
<comment type="caution">
    <text evidence="5">The sequence shown here is derived from an EMBL/GenBank/DDBJ whole genome shotgun (WGS) entry which is preliminary data.</text>
</comment>
<organism evidence="5 6">
    <name type="scientific">Chaetoceros tenuissimus</name>
    <dbReference type="NCBI Taxonomy" id="426638"/>
    <lineage>
        <taxon>Eukaryota</taxon>
        <taxon>Sar</taxon>
        <taxon>Stramenopiles</taxon>
        <taxon>Ochrophyta</taxon>
        <taxon>Bacillariophyta</taxon>
        <taxon>Coscinodiscophyceae</taxon>
        <taxon>Chaetocerotophycidae</taxon>
        <taxon>Chaetocerotales</taxon>
        <taxon>Chaetocerotaceae</taxon>
        <taxon>Chaetoceros</taxon>
    </lineage>
</organism>
<evidence type="ECO:0000313" key="6">
    <source>
        <dbReference type="Proteomes" id="UP001054902"/>
    </source>
</evidence>
<sequence>MKKYERMILRGIVYILSIALYLQPLTTSTEYISREKLIKHPDAVLDEAWLVRGEKQNKDILVDPNQRSSLHDVFRNDYWGRPMKDASSHKSYRPVTVLSFRGGYYIADILNMDGLFFQRFLNVIIHAVIVQMVGVLYLSVFPTKKYGDYFSIIASILFMLHPTHVESVINIANRAHLLSLLFALISMDISLNPIIAALFNAMGLLSCETSLFLYPAICLTCLRMDMVSCNKHEEQSWNCIMHHVFFRFFRYMTFTSLAFGLVFMRHKMDCINIPEGLIRSAENPFYTFHGMERFLNYSYILSVHIVKSLGMGLVDIVGFSHEYGYNCIEKIEDKNDSRLWIPISIFIVSVTTFMISCREIKHLLLALTFASWMATLFPVSGIIRVGTFIADRIVIASTVASSLLYAYCIAQIFSFVSKKESKRKTIGLILICLMNLSSFLWVKIQVRSSEWMHPVSLLESSLRNCPNSAKSHLEMAKVRQFGLYSAKVDYNEAFMHAKLAQKIDPHFCDVDFQLAQLHLKRNEIDDFEKKVTKAVVCKFTSTGALELFQRYWQQVLSNPADKDARTRYQQQLEIIEDAIKAEERSKAQIDNTISDSSPESSNDEL</sequence>
<proteinExistence type="predicted"/>
<evidence type="ECO:0000256" key="4">
    <source>
        <dbReference type="SAM" id="Phobius"/>
    </source>
</evidence>
<evidence type="ECO:0008006" key="7">
    <source>
        <dbReference type="Google" id="ProtNLM"/>
    </source>
</evidence>